<evidence type="ECO:0000256" key="1">
    <source>
        <dbReference type="SAM" id="MobiDB-lite"/>
    </source>
</evidence>
<dbReference type="RefSeq" id="XP_043034049.1">
    <property type="nucleotide sequence ID" value="XM_043178499.1"/>
</dbReference>
<keyword evidence="3" id="KW-1185">Reference proteome</keyword>
<dbReference type="AlphaFoldDB" id="A0A9P7VIG4"/>
<evidence type="ECO:0000313" key="2">
    <source>
        <dbReference type="EMBL" id="KAG7440549.1"/>
    </source>
</evidence>
<name>A0A9P7VIG4_9AGAR</name>
<protein>
    <submittedName>
        <fullName evidence="2">Uncharacterized protein</fullName>
    </submittedName>
</protein>
<sequence>MAKHGPASFHLAPIPSNKNDFKEIATPKSSHRKKFDPNTPISRKASGIMPFTSLHYSCDIRMPEMAREIHLKCRPLDPQTFLNKFFPDKYPNRPNVDVVAFTAISKMRVEVDMYVPLINDLAPFCLQPVDTHAIPDTGSGIFKPDISAYKSNETVELATQFSRMETHIEVKLSAADDAFHDNSVFFESESLSSHIIRKHTDGFSAP</sequence>
<gene>
    <name evidence="2" type="ORF">BT62DRAFT_1047997</name>
</gene>
<proteinExistence type="predicted"/>
<dbReference type="EMBL" id="MU250570">
    <property type="protein sequence ID" value="KAG7440549.1"/>
    <property type="molecule type" value="Genomic_DNA"/>
</dbReference>
<dbReference type="GeneID" id="66100790"/>
<accession>A0A9P7VIG4</accession>
<dbReference type="Proteomes" id="UP000812287">
    <property type="component" value="Unassembled WGS sequence"/>
</dbReference>
<reference evidence="2" key="1">
    <citation type="submission" date="2020-11" db="EMBL/GenBank/DDBJ databases">
        <title>Adaptations for nitrogen fixation in a non-lichenized fungal sporocarp promotes dispersal by wood-feeding termites.</title>
        <authorList>
            <consortium name="DOE Joint Genome Institute"/>
            <person name="Koch R.A."/>
            <person name="Yoon G."/>
            <person name="Arayal U."/>
            <person name="Lail K."/>
            <person name="Amirebrahimi M."/>
            <person name="Labutti K."/>
            <person name="Lipzen A."/>
            <person name="Riley R."/>
            <person name="Barry K."/>
            <person name="Henrissat B."/>
            <person name="Grigoriev I.V."/>
            <person name="Herr J.R."/>
            <person name="Aime M.C."/>
        </authorList>
    </citation>
    <scope>NUCLEOTIDE SEQUENCE</scope>
    <source>
        <strain evidence="2">MCA 3950</strain>
    </source>
</reference>
<feature type="region of interest" description="Disordered" evidence="1">
    <location>
        <begin position="1"/>
        <end position="21"/>
    </location>
</feature>
<evidence type="ECO:0000313" key="3">
    <source>
        <dbReference type="Proteomes" id="UP000812287"/>
    </source>
</evidence>
<organism evidence="2 3">
    <name type="scientific">Guyanagaster necrorhizus</name>
    <dbReference type="NCBI Taxonomy" id="856835"/>
    <lineage>
        <taxon>Eukaryota</taxon>
        <taxon>Fungi</taxon>
        <taxon>Dikarya</taxon>
        <taxon>Basidiomycota</taxon>
        <taxon>Agaricomycotina</taxon>
        <taxon>Agaricomycetes</taxon>
        <taxon>Agaricomycetidae</taxon>
        <taxon>Agaricales</taxon>
        <taxon>Marasmiineae</taxon>
        <taxon>Physalacriaceae</taxon>
        <taxon>Guyanagaster</taxon>
    </lineage>
</organism>
<comment type="caution">
    <text evidence="2">The sequence shown here is derived from an EMBL/GenBank/DDBJ whole genome shotgun (WGS) entry which is preliminary data.</text>
</comment>
<dbReference type="OrthoDB" id="2739948at2759"/>